<reference evidence="1" key="1">
    <citation type="journal article" date="2021" name="Proc. Natl. Acad. Sci. U.S.A.">
        <title>A Catalog of Tens of Thousands of Viruses from Human Metagenomes Reveals Hidden Associations with Chronic Diseases.</title>
        <authorList>
            <person name="Tisza M.J."/>
            <person name="Buck C.B."/>
        </authorList>
    </citation>
    <scope>NUCLEOTIDE SEQUENCE</scope>
    <source>
        <strain evidence="1">CtCCv12</strain>
    </source>
</reference>
<dbReference type="EMBL" id="BK015075">
    <property type="protein sequence ID" value="DAD90004.1"/>
    <property type="molecule type" value="Genomic_DNA"/>
</dbReference>
<proteinExistence type="predicted"/>
<evidence type="ECO:0000313" key="1">
    <source>
        <dbReference type="EMBL" id="DAD90004.1"/>
    </source>
</evidence>
<protein>
    <submittedName>
        <fullName evidence="1">Uncharacterized protein</fullName>
    </submittedName>
</protein>
<organism evidence="1">
    <name type="scientific">Siphoviridae sp. ctCCv12</name>
    <dbReference type="NCBI Taxonomy" id="2826191"/>
    <lineage>
        <taxon>Viruses</taxon>
        <taxon>Duplodnaviria</taxon>
        <taxon>Heunggongvirae</taxon>
        <taxon>Uroviricota</taxon>
        <taxon>Caudoviricetes</taxon>
    </lineage>
</organism>
<sequence>MCLAKAWGTDPDHFFDKDDTYIATAIDILEKAHNHE</sequence>
<accession>A0A8S5N6B5</accession>
<name>A0A8S5N6B5_9CAUD</name>